<dbReference type="PANTHER" id="PTHR22760:SF3">
    <property type="entry name" value="GPI MANNOSYLTRANSFERASE 4"/>
    <property type="match status" value="1"/>
</dbReference>
<dbReference type="GO" id="GO:0006506">
    <property type="term" value="P:GPI anchor biosynthetic process"/>
    <property type="evidence" value="ECO:0007669"/>
    <property type="project" value="UniProtKB-KW"/>
</dbReference>
<keyword evidence="4 11" id="KW-0328">Glycosyltransferase</keyword>
<feature type="transmembrane region" description="Helical" evidence="11">
    <location>
        <begin position="247"/>
        <end position="267"/>
    </location>
</feature>
<evidence type="ECO:0000256" key="3">
    <source>
        <dbReference type="ARBA" id="ARBA00022502"/>
    </source>
</evidence>
<dbReference type="Proteomes" id="UP000678393">
    <property type="component" value="Unassembled WGS sequence"/>
</dbReference>
<dbReference type="OrthoDB" id="10066429at2759"/>
<evidence type="ECO:0000256" key="1">
    <source>
        <dbReference type="ARBA" id="ARBA00004477"/>
    </source>
</evidence>
<feature type="transmembrane region" description="Helical" evidence="11">
    <location>
        <begin position="66"/>
        <end position="91"/>
    </location>
</feature>
<keyword evidence="5" id="KW-0808">Transferase</keyword>
<dbReference type="Pfam" id="PF03901">
    <property type="entry name" value="Glyco_transf_22"/>
    <property type="match status" value="1"/>
</dbReference>
<reference evidence="12" key="1">
    <citation type="submission" date="2021-04" db="EMBL/GenBank/DDBJ databases">
        <authorList>
            <consortium name="Molecular Ecology Group"/>
        </authorList>
    </citation>
    <scope>NUCLEOTIDE SEQUENCE</scope>
</reference>
<evidence type="ECO:0000256" key="10">
    <source>
        <dbReference type="ARBA" id="ARBA00038466"/>
    </source>
</evidence>
<feature type="transmembrane region" description="Helical" evidence="11">
    <location>
        <begin position="199"/>
        <end position="217"/>
    </location>
</feature>
<accession>A0A8S3ZAZ0</accession>
<evidence type="ECO:0000256" key="11">
    <source>
        <dbReference type="RuleBase" id="RU363075"/>
    </source>
</evidence>
<evidence type="ECO:0000313" key="12">
    <source>
        <dbReference type="EMBL" id="CAG5125015.1"/>
    </source>
</evidence>
<feature type="transmembrane region" description="Helical" evidence="11">
    <location>
        <begin position="36"/>
        <end position="54"/>
    </location>
</feature>
<keyword evidence="7 11" id="KW-0256">Endoplasmic reticulum</keyword>
<dbReference type="InterPro" id="IPR005599">
    <property type="entry name" value="GPI_mannosylTrfase"/>
</dbReference>
<feature type="transmembrane region" description="Helical" evidence="11">
    <location>
        <begin position="223"/>
        <end position="240"/>
    </location>
</feature>
<evidence type="ECO:0000256" key="2">
    <source>
        <dbReference type="ARBA" id="ARBA00004687"/>
    </source>
</evidence>
<gene>
    <name evidence="12" type="ORF">CUNI_LOCUS10573</name>
</gene>
<keyword evidence="6 11" id="KW-0812">Transmembrane</keyword>
<comment type="similarity">
    <text evidence="10">Belongs to the glycosyltransferase 22 family. PIGZ subfamily.</text>
</comment>
<evidence type="ECO:0000313" key="13">
    <source>
        <dbReference type="Proteomes" id="UP000678393"/>
    </source>
</evidence>
<comment type="pathway">
    <text evidence="2">Glycolipid biosynthesis; glycosylphosphatidylinositol-anchor biosynthesis.</text>
</comment>
<evidence type="ECO:0000256" key="9">
    <source>
        <dbReference type="ARBA" id="ARBA00023136"/>
    </source>
</evidence>
<keyword evidence="8 11" id="KW-1133">Transmembrane helix</keyword>
<keyword evidence="13" id="KW-1185">Reference proteome</keyword>
<evidence type="ECO:0000256" key="7">
    <source>
        <dbReference type="ARBA" id="ARBA00022824"/>
    </source>
</evidence>
<evidence type="ECO:0000256" key="5">
    <source>
        <dbReference type="ARBA" id="ARBA00022679"/>
    </source>
</evidence>
<name>A0A8S3ZAZ0_9EUPU</name>
<dbReference type="EMBL" id="CAJHNH020001933">
    <property type="protein sequence ID" value="CAG5125015.1"/>
    <property type="molecule type" value="Genomic_DNA"/>
</dbReference>
<dbReference type="EC" id="2.4.1.-" evidence="11"/>
<organism evidence="12 13">
    <name type="scientific">Candidula unifasciata</name>
    <dbReference type="NCBI Taxonomy" id="100452"/>
    <lineage>
        <taxon>Eukaryota</taxon>
        <taxon>Metazoa</taxon>
        <taxon>Spiralia</taxon>
        <taxon>Lophotrochozoa</taxon>
        <taxon>Mollusca</taxon>
        <taxon>Gastropoda</taxon>
        <taxon>Heterobranchia</taxon>
        <taxon>Euthyneura</taxon>
        <taxon>Panpulmonata</taxon>
        <taxon>Eupulmonata</taxon>
        <taxon>Stylommatophora</taxon>
        <taxon>Helicina</taxon>
        <taxon>Helicoidea</taxon>
        <taxon>Geomitridae</taxon>
        <taxon>Candidula</taxon>
    </lineage>
</organism>
<evidence type="ECO:0000256" key="4">
    <source>
        <dbReference type="ARBA" id="ARBA00022676"/>
    </source>
</evidence>
<protein>
    <recommendedName>
        <fullName evidence="11">Mannosyltransferase</fullName>
        <ecNumber evidence="11">2.4.1.-</ecNumber>
    </recommendedName>
</protein>
<evidence type="ECO:0000256" key="6">
    <source>
        <dbReference type="ARBA" id="ARBA00022692"/>
    </source>
</evidence>
<evidence type="ECO:0000256" key="8">
    <source>
        <dbReference type="ARBA" id="ARBA00022989"/>
    </source>
</evidence>
<dbReference type="GO" id="GO:0005789">
    <property type="term" value="C:endoplasmic reticulum membrane"/>
    <property type="evidence" value="ECO:0007669"/>
    <property type="project" value="UniProtKB-SubCell"/>
</dbReference>
<comment type="subcellular location">
    <subcellularLocation>
        <location evidence="1 11">Endoplasmic reticulum membrane</location>
        <topology evidence="1 11">Multi-pass membrane protein</topology>
    </subcellularLocation>
</comment>
<proteinExistence type="inferred from homology"/>
<dbReference type="AlphaFoldDB" id="A0A8S3ZAZ0"/>
<feature type="transmembrane region" description="Helical" evidence="11">
    <location>
        <begin position="12"/>
        <end position="30"/>
    </location>
</feature>
<dbReference type="GO" id="GO:0000026">
    <property type="term" value="F:alpha-1,2-mannosyltransferase activity"/>
    <property type="evidence" value="ECO:0007669"/>
    <property type="project" value="TreeGrafter"/>
</dbReference>
<feature type="transmembrane region" description="Helical" evidence="11">
    <location>
        <begin position="167"/>
        <end position="187"/>
    </location>
</feature>
<keyword evidence="3" id="KW-0337">GPI-anchor biosynthesis</keyword>
<dbReference type="PANTHER" id="PTHR22760">
    <property type="entry name" value="GLYCOSYLTRANSFERASE"/>
    <property type="match status" value="1"/>
</dbReference>
<sequence>MKSKLTAINSELSHLRTCISKLVSFLLGAIVTSGFFNRPTFLVFAVVPVIYWVCSATKRDQYGRWFGVPLTGIVFYFSSGALLTFVTFALLDTVYFNHDFTTVAAKSWKSCIEDSFSMNSVQNGIQELLSSLVVTPWNFIKYNTDSNNLAHHGLHPWFTHLVVNLPLLLGPLYIPFIIACVIGATQLLQSDRETTKGSLTWLSLMALVPILSLSMFPHQEPRFLIPVLPVFVVMGAKLVSATMPGKLSFFALWVVFNILMTLVYGYMHQAALIPALSIYQQKLSSSSQLSKSYHAIFYKTYPPPRHLLLLQTNNTQASVYELAGAPLDTFLQTLRQVQTGCSTSKSKCQINIFLPSTVTPAVLKHLPEKTDVTSICPHLTMEDPPRLRAWWKRRLSFQDFIMDFCLNILTVK</sequence>
<keyword evidence="9 11" id="KW-0472">Membrane</keyword>
<comment type="caution">
    <text evidence="12">The sequence shown here is derived from an EMBL/GenBank/DDBJ whole genome shotgun (WGS) entry which is preliminary data.</text>
</comment>